<evidence type="ECO:0000313" key="1">
    <source>
        <dbReference type="EMBL" id="KAJ5324563.1"/>
    </source>
</evidence>
<name>A0A9W9HLJ5_9EURO</name>
<proteinExistence type="predicted"/>
<dbReference type="Proteomes" id="UP001147746">
    <property type="component" value="Unassembled WGS sequence"/>
</dbReference>
<gene>
    <name evidence="1" type="ORF">N7476_003163</name>
</gene>
<organism evidence="1 2">
    <name type="scientific">Penicillium atrosanguineum</name>
    <dbReference type="NCBI Taxonomy" id="1132637"/>
    <lineage>
        <taxon>Eukaryota</taxon>
        <taxon>Fungi</taxon>
        <taxon>Dikarya</taxon>
        <taxon>Ascomycota</taxon>
        <taxon>Pezizomycotina</taxon>
        <taxon>Eurotiomycetes</taxon>
        <taxon>Eurotiomycetidae</taxon>
        <taxon>Eurotiales</taxon>
        <taxon>Aspergillaceae</taxon>
        <taxon>Penicillium</taxon>
    </lineage>
</organism>
<reference evidence="1" key="2">
    <citation type="journal article" date="2023" name="IMA Fungus">
        <title>Comparative genomic study of the Penicillium genus elucidates a diverse pangenome and 15 lateral gene transfer events.</title>
        <authorList>
            <person name="Petersen C."/>
            <person name="Sorensen T."/>
            <person name="Nielsen M.R."/>
            <person name="Sondergaard T.E."/>
            <person name="Sorensen J.L."/>
            <person name="Fitzpatrick D.A."/>
            <person name="Frisvad J.C."/>
            <person name="Nielsen K.L."/>
        </authorList>
    </citation>
    <scope>NUCLEOTIDE SEQUENCE</scope>
    <source>
        <strain evidence="1">IBT 21472</strain>
    </source>
</reference>
<keyword evidence="2" id="KW-1185">Reference proteome</keyword>
<dbReference type="AlphaFoldDB" id="A0A9W9HLJ5"/>
<reference evidence="1" key="1">
    <citation type="submission" date="2022-12" db="EMBL/GenBank/DDBJ databases">
        <authorList>
            <person name="Petersen C."/>
        </authorList>
    </citation>
    <scope>NUCLEOTIDE SEQUENCE</scope>
    <source>
        <strain evidence="1">IBT 21472</strain>
    </source>
</reference>
<sequence length="60" mass="6562">MTSRAPRNSSERLTRPIVIGSIDLMPFHGRTGRIANDESASGEGALFRPTRRLLLLQSGP</sequence>
<evidence type="ECO:0000313" key="2">
    <source>
        <dbReference type="Proteomes" id="UP001147746"/>
    </source>
</evidence>
<protein>
    <submittedName>
        <fullName evidence="1">Uncharacterized protein</fullName>
    </submittedName>
</protein>
<accession>A0A9W9HLJ5</accession>
<comment type="caution">
    <text evidence="1">The sequence shown here is derived from an EMBL/GenBank/DDBJ whole genome shotgun (WGS) entry which is preliminary data.</text>
</comment>
<dbReference type="EMBL" id="JAPZBO010000002">
    <property type="protein sequence ID" value="KAJ5324563.1"/>
    <property type="molecule type" value="Genomic_DNA"/>
</dbReference>